<name>A0ABP9JAY0_9MICO</name>
<dbReference type="Pfam" id="PF00583">
    <property type="entry name" value="Acetyltransf_1"/>
    <property type="match status" value="1"/>
</dbReference>
<gene>
    <name evidence="2" type="ORF">GCM10023258_15630</name>
</gene>
<protein>
    <recommendedName>
        <fullName evidence="1">N-acetyltransferase domain-containing protein</fullName>
    </recommendedName>
</protein>
<reference evidence="3" key="1">
    <citation type="journal article" date="2019" name="Int. J. Syst. Evol. Microbiol.">
        <title>The Global Catalogue of Microorganisms (GCM) 10K type strain sequencing project: providing services to taxonomists for standard genome sequencing and annotation.</title>
        <authorList>
            <consortium name="The Broad Institute Genomics Platform"/>
            <consortium name="The Broad Institute Genome Sequencing Center for Infectious Disease"/>
            <person name="Wu L."/>
            <person name="Ma J."/>
        </authorList>
    </citation>
    <scope>NUCLEOTIDE SEQUENCE [LARGE SCALE GENOMIC DNA]</scope>
    <source>
        <strain evidence="3">JCM 17687</strain>
    </source>
</reference>
<evidence type="ECO:0000313" key="2">
    <source>
        <dbReference type="EMBL" id="GAA5023935.1"/>
    </source>
</evidence>
<dbReference type="EMBL" id="BAABIW010000010">
    <property type="protein sequence ID" value="GAA5023935.1"/>
    <property type="molecule type" value="Genomic_DNA"/>
</dbReference>
<dbReference type="InterPro" id="IPR016181">
    <property type="entry name" value="Acyl_CoA_acyltransferase"/>
</dbReference>
<dbReference type="Gene3D" id="3.40.630.30">
    <property type="match status" value="1"/>
</dbReference>
<dbReference type="InterPro" id="IPR000182">
    <property type="entry name" value="GNAT_dom"/>
</dbReference>
<dbReference type="PROSITE" id="PS51186">
    <property type="entry name" value="GNAT"/>
    <property type="match status" value="1"/>
</dbReference>
<evidence type="ECO:0000313" key="3">
    <source>
        <dbReference type="Proteomes" id="UP001500427"/>
    </source>
</evidence>
<comment type="caution">
    <text evidence="2">The sequence shown here is derived from an EMBL/GenBank/DDBJ whole genome shotgun (WGS) entry which is preliminary data.</text>
</comment>
<proteinExistence type="predicted"/>
<dbReference type="Proteomes" id="UP001500427">
    <property type="component" value="Unassembled WGS sequence"/>
</dbReference>
<dbReference type="CDD" id="cd04301">
    <property type="entry name" value="NAT_SF"/>
    <property type="match status" value="1"/>
</dbReference>
<keyword evidence="3" id="KW-1185">Reference proteome</keyword>
<evidence type="ECO:0000259" key="1">
    <source>
        <dbReference type="PROSITE" id="PS51186"/>
    </source>
</evidence>
<sequence>MGMWVDPTSRGQGLGARILEQLLAGADREGRPVVLHVTQGNDRARRLYLGHGFEATGEVQPLRPGSDVLIDTLRRG</sequence>
<feature type="domain" description="N-acetyltransferase" evidence="1">
    <location>
        <begin position="1"/>
        <end position="74"/>
    </location>
</feature>
<organism evidence="2 3">
    <name type="scientific">Terrabacter aeriphilus</name>
    <dbReference type="NCBI Taxonomy" id="515662"/>
    <lineage>
        <taxon>Bacteria</taxon>
        <taxon>Bacillati</taxon>
        <taxon>Actinomycetota</taxon>
        <taxon>Actinomycetes</taxon>
        <taxon>Micrococcales</taxon>
        <taxon>Intrasporangiaceae</taxon>
        <taxon>Terrabacter</taxon>
    </lineage>
</organism>
<accession>A0ABP9JAY0</accession>
<dbReference type="SUPFAM" id="SSF55729">
    <property type="entry name" value="Acyl-CoA N-acyltransferases (Nat)"/>
    <property type="match status" value="1"/>
</dbReference>